<evidence type="ECO:0000313" key="8">
    <source>
        <dbReference type="EMBL" id="NGZ89317.1"/>
    </source>
</evidence>
<evidence type="ECO:0000256" key="6">
    <source>
        <dbReference type="SAM" id="MobiDB-lite"/>
    </source>
</evidence>
<dbReference type="InterPro" id="IPR036680">
    <property type="entry name" value="SPOR-like_sf"/>
</dbReference>
<comment type="function">
    <text evidence="4">Lytic transglycosylase with a strong preference for naked glycan strands that lack stem peptides.</text>
</comment>
<name>A0A967DZB8_9FLAO</name>
<dbReference type="RefSeq" id="WP_166399584.1">
    <property type="nucleotide sequence ID" value="NZ_JAANAS010000035.1"/>
</dbReference>
<evidence type="ECO:0000256" key="4">
    <source>
        <dbReference type="HAMAP-Rule" id="MF_02071"/>
    </source>
</evidence>
<keyword evidence="2 4" id="KW-0456">Lyase</keyword>
<dbReference type="PANTHER" id="PTHR34183:SF1">
    <property type="entry name" value="ENDOLYTIC PEPTIDOGLYCAN TRANSGLYCOSYLASE RLPA"/>
    <property type="match status" value="1"/>
</dbReference>
<evidence type="ECO:0000259" key="7">
    <source>
        <dbReference type="PROSITE" id="PS51724"/>
    </source>
</evidence>
<proteinExistence type="inferred from homology"/>
<feature type="region of interest" description="Disordered" evidence="6">
    <location>
        <begin position="146"/>
        <end position="169"/>
    </location>
</feature>
<dbReference type="Pfam" id="PF05036">
    <property type="entry name" value="SPOR"/>
    <property type="match status" value="1"/>
</dbReference>
<dbReference type="NCBIfam" id="TIGR00413">
    <property type="entry name" value="rlpA"/>
    <property type="match status" value="1"/>
</dbReference>
<dbReference type="InterPro" id="IPR007730">
    <property type="entry name" value="SPOR-like_dom"/>
</dbReference>
<accession>A0A967DZB8</accession>
<dbReference type="InterPro" id="IPR034718">
    <property type="entry name" value="RlpA"/>
</dbReference>
<reference evidence="8" key="1">
    <citation type="submission" date="2020-03" db="EMBL/GenBank/DDBJ databases">
        <title>Psychroflexus Maritimus sp. nov., isolate from marine sediment.</title>
        <authorList>
            <person name="Zhong Y.-L."/>
        </authorList>
    </citation>
    <scope>NUCLEOTIDE SEQUENCE</scope>
    <source>
        <strain evidence="8">C1</strain>
    </source>
</reference>
<evidence type="ECO:0000256" key="1">
    <source>
        <dbReference type="ARBA" id="ARBA00022729"/>
    </source>
</evidence>
<evidence type="ECO:0000256" key="3">
    <source>
        <dbReference type="ARBA" id="ARBA00023316"/>
    </source>
</evidence>
<dbReference type="InterPro" id="IPR012997">
    <property type="entry name" value="RplA"/>
</dbReference>
<organism evidence="8 9">
    <name type="scientific">Psychroflexus maritimus</name>
    <dbReference type="NCBI Taxonomy" id="2714865"/>
    <lineage>
        <taxon>Bacteria</taxon>
        <taxon>Pseudomonadati</taxon>
        <taxon>Bacteroidota</taxon>
        <taxon>Flavobacteriia</taxon>
        <taxon>Flavobacteriales</taxon>
        <taxon>Flavobacteriaceae</taxon>
        <taxon>Psychroflexus</taxon>
    </lineage>
</organism>
<dbReference type="HAMAP" id="MF_02071">
    <property type="entry name" value="RlpA"/>
    <property type="match status" value="1"/>
</dbReference>
<keyword evidence="9" id="KW-1185">Reference proteome</keyword>
<dbReference type="Gene3D" id="2.40.40.10">
    <property type="entry name" value="RlpA-like domain"/>
    <property type="match status" value="1"/>
</dbReference>
<evidence type="ECO:0000256" key="2">
    <source>
        <dbReference type="ARBA" id="ARBA00023239"/>
    </source>
</evidence>
<sequence precursor="true">MKNNILLLFILCSIAIQAQVQKGKASYYDDKFEGRKTSSGEIFQQAKATAAHRTLAFGTKLKVTNLKNMKQAVVIINDRGPFIRGRIIDLSKSVAKELDFLGEGVTEVEIEVINKDTASSSSLKNSSIKQEKNDVLEKVESNKKGTLVQAKKNENKQQSQKNFETEKTTPAQTSIYTGVEFFSIDTRQIEPNFYGVQIGSFREMINLMRFTAELKTTFKEDITVQSKSNNAGRVYTVILGQFSNRDSAVRFKKEVEITYEGAFIVDMTKS</sequence>
<dbReference type="Pfam" id="PF03330">
    <property type="entry name" value="DPBB_1"/>
    <property type="match status" value="1"/>
</dbReference>
<comment type="caution">
    <text evidence="8">The sequence shown here is derived from an EMBL/GenBank/DDBJ whole genome shotgun (WGS) entry which is preliminary data.</text>
</comment>
<dbReference type="EMBL" id="JAANAS010000035">
    <property type="protein sequence ID" value="NGZ89317.1"/>
    <property type="molecule type" value="Genomic_DNA"/>
</dbReference>
<dbReference type="GO" id="GO:0071555">
    <property type="term" value="P:cell wall organization"/>
    <property type="evidence" value="ECO:0007669"/>
    <property type="project" value="UniProtKB-KW"/>
</dbReference>
<dbReference type="GO" id="GO:0008932">
    <property type="term" value="F:lytic endotransglycosylase activity"/>
    <property type="evidence" value="ECO:0007669"/>
    <property type="project" value="UniProtKB-UniRule"/>
</dbReference>
<evidence type="ECO:0000256" key="5">
    <source>
        <dbReference type="RuleBase" id="RU003495"/>
    </source>
</evidence>
<dbReference type="CDD" id="cd22268">
    <property type="entry name" value="DPBB_RlpA-like"/>
    <property type="match status" value="1"/>
</dbReference>
<dbReference type="SUPFAM" id="SSF50685">
    <property type="entry name" value="Barwin-like endoglucanases"/>
    <property type="match status" value="1"/>
</dbReference>
<feature type="domain" description="SPOR" evidence="7">
    <location>
        <begin position="188"/>
        <end position="270"/>
    </location>
</feature>
<dbReference type="AlphaFoldDB" id="A0A967DZB8"/>
<evidence type="ECO:0000313" key="9">
    <source>
        <dbReference type="Proteomes" id="UP000643701"/>
    </source>
</evidence>
<dbReference type="InterPro" id="IPR009009">
    <property type="entry name" value="RlpA-like_DPBB"/>
</dbReference>
<feature type="signal peptide" evidence="4">
    <location>
        <begin position="1"/>
        <end position="18"/>
    </location>
</feature>
<comment type="similarity">
    <text evidence="4 5">Belongs to the RlpA family.</text>
</comment>
<dbReference type="Proteomes" id="UP000643701">
    <property type="component" value="Unassembled WGS sequence"/>
</dbReference>
<dbReference type="GO" id="GO:0000270">
    <property type="term" value="P:peptidoglycan metabolic process"/>
    <property type="evidence" value="ECO:0007669"/>
    <property type="project" value="UniProtKB-UniRule"/>
</dbReference>
<keyword evidence="3 4" id="KW-0961">Cell wall biogenesis/degradation</keyword>
<dbReference type="SUPFAM" id="SSF110997">
    <property type="entry name" value="Sporulation related repeat"/>
    <property type="match status" value="1"/>
</dbReference>
<dbReference type="InterPro" id="IPR036908">
    <property type="entry name" value="RlpA-like_sf"/>
</dbReference>
<keyword evidence="1 4" id="KW-0732">Signal</keyword>
<dbReference type="PROSITE" id="PS51724">
    <property type="entry name" value="SPOR"/>
    <property type="match status" value="1"/>
</dbReference>
<gene>
    <name evidence="4" type="primary">rlpA</name>
    <name evidence="8" type="ORF">G7034_03525</name>
</gene>
<dbReference type="GO" id="GO:0042834">
    <property type="term" value="F:peptidoglycan binding"/>
    <property type="evidence" value="ECO:0007669"/>
    <property type="project" value="InterPro"/>
</dbReference>
<feature type="chain" id="PRO_5038192346" description="Probable endolytic peptidoglycan transglycosylase RlpA" evidence="4">
    <location>
        <begin position="19"/>
        <end position="270"/>
    </location>
</feature>
<dbReference type="Gene3D" id="3.30.70.1070">
    <property type="entry name" value="Sporulation related repeat"/>
    <property type="match status" value="1"/>
</dbReference>
<dbReference type="EC" id="4.2.2.-" evidence="4"/>
<dbReference type="PANTHER" id="PTHR34183">
    <property type="entry name" value="ENDOLYTIC PEPTIDOGLYCAN TRANSGLYCOSYLASE RLPA"/>
    <property type="match status" value="1"/>
</dbReference>
<protein>
    <recommendedName>
        <fullName evidence="4">Probable endolytic peptidoglycan transglycosylase RlpA</fullName>
        <ecNumber evidence="4">4.2.2.-</ecNumber>
    </recommendedName>
</protein>